<dbReference type="InterPro" id="IPR038359">
    <property type="entry name" value="Connexin_N_sf"/>
</dbReference>
<evidence type="ECO:0000256" key="1">
    <source>
        <dbReference type="SAM" id="MobiDB-lite"/>
    </source>
</evidence>
<evidence type="ECO:0000259" key="3">
    <source>
        <dbReference type="Pfam" id="PF00029"/>
    </source>
</evidence>
<evidence type="ECO:0000313" key="4">
    <source>
        <dbReference type="Proteomes" id="UP001652581"/>
    </source>
</evidence>
<accession>A0ABM5CPT1</accession>
<keyword evidence="2" id="KW-1133">Transmembrane helix</keyword>
<organism evidence="4 5">
    <name type="scientific">Vicugna pacos</name>
    <name type="common">Alpaca</name>
    <name type="synonym">Lama pacos</name>
    <dbReference type="NCBI Taxonomy" id="30538"/>
    <lineage>
        <taxon>Eukaryota</taxon>
        <taxon>Metazoa</taxon>
        <taxon>Chordata</taxon>
        <taxon>Craniata</taxon>
        <taxon>Vertebrata</taxon>
        <taxon>Euteleostomi</taxon>
        <taxon>Mammalia</taxon>
        <taxon>Eutheria</taxon>
        <taxon>Laurasiatheria</taxon>
        <taxon>Artiodactyla</taxon>
        <taxon>Tylopoda</taxon>
        <taxon>Camelidae</taxon>
        <taxon>Vicugna</taxon>
    </lineage>
</organism>
<proteinExistence type="predicted"/>
<evidence type="ECO:0000256" key="2">
    <source>
        <dbReference type="SAM" id="Phobius"/>
    </source>
</evidence>
<keyword evidence="2" id="KW-0472">Membrane</keyword>
<keyword evidence="4" id="KW-1185">Reference proteome</keyword>
<feature type="transmembrane region" description="Helical" evidence="2">
    <location>
        <begin position="80"/>
        <end position="101"/>
    </location>
</feature>
<dbReference type="Gene3D" id="1.20.1440.80">
    <property type="entry name" value="Gap junction channel protein cysteine-rich domain"/>
    <property type="match status" value="1"/>
</dbReference>
<feature type="region of interest" description="Disordered" evidence="1">
    <location>
        <begin position="192"/>
        <end position="216"/>
    </location>
</feature>
<reference evidence="5" key="1">
    <citation type="submission" date="2025-08" db="UniProtKB">
        <authorList>
            <consortium name="RefSeq"/>
        </authorList>
    </citation>
    <scope>IDENTIFICATION</scope>
</reference>
<dbReference type="GeneID" id="116276946"/>
<keyword evidence="2" id="KW-0812">Transmembrane</keyword>
<feature type="domain" description="Connexin N-terminal" evidence="3">
    <location>
        <begin position="19"/>
        <end position="167"/>
    </location>
</feature>
<dbReference type="InterPro" id="IPR013092">
    <property type="entry name" value="Connexin_N"/>
</dbReference>
<evidence type="ECO:0000313" key="5">
    <source>
        <dbReference type="RefSeq" id="XP_072810664.1"/>
    </source>
</evidence>
<dbReference type="RefSeq" id="XP_072810664.1">
    <property type="nucleotide sequence ID" value="XM_072954563.1"/>
</dbReference>
<dbReference type="Pfam" id="PF00029">
    <property type="entry name" value="Connexin"/>
    <property type="match status" value="1"/>
</dbReference>
<protein>
    <submittedName>
        <fullName evidence="5">Uncharacterized protein isoform X2</fullName>
    </submittedName>
</protein>
<dbReference type="Proteomes" id="UP001652581">
    <property type="component" value="Chromosome 34"/>
</dbReference>
<feature type="transmembrane region" description="Helical" evidence="2">
    <location>
        <begin position="28"/>
        <end position="48"/>
    </location>
</feature>
<name>A0ABM5CPT1_VICPA</name>
<gene>
    <name evidence="5" type="primary">LOC116276946</name>
</gene>
<sequence length="216" mass="24270">MAAAAVAGLIPVLHSVAGDKSSYYVGRQLWFGFIAVYGVVVYVVRMPWADLHQDFWCHGSITYPCLIECFESSFSSPVVGLWYFFFFLFLAFFFLMEFFMAQVRHKQIKAKLVESEAADVEEGSMVGVQEQAPSPKKAAPNFHQEKALLLLYLVHFLLQVRGEREFMDSARLRLTGRPLWPCLPFRHQEEASLKPRGACGASPPSAVTKRPKAASG</sequence>